<dbReference type="Gene3D" id="2.70.220.10">
    <property type="entry name" value="Ganglioside GM2 activator"/>
    <property type="match status" value="1"/>
</dbReference>
<proteinExistence type="predicted"/>
<sequence>MNLRTGNYKNSRSPWTGRLFLVLLLSSVSAKMKTRLVANFFNHGDCPEKKHDFRFTNVTLFMNKGGGVYAYLEFDLLRPAKVLSKVSFVFHRCLGAISPNLCEYYQTLSWGTAICNLLVLKHMLWSQILESTQPTFKCPAKAGHYIVTNASFDLENVEKTLPGLGKEKYIWTIEVLSYKETKELYTCFSFSTQLTRIKVQQ</sequence>
<keyword evidence="1 2" id="KW-0732">Signal</keyword>
<evidence type="ECO:0000256" key="2">
    <source>
        <dbReference type="SAM" id="SignalP"/>
    </source>
</evidence>
<evidence type="ECO:0000313" key="3">
    <source>
        <dbReference type="Proteomes" id="UP000504606"/>
    </source>
</evidence>
<reference evidence="4" key="1">
    <citation type="submission" date="2025-08" db="UniProtKB">
        <authorList>
            <consortium name="RefSeq"/>
        </authorList>
    </citation>
    <scope>IDENTIFICATION</scope>
    <source>
        <tissue evidence="4">Whole organism</tissue>
    </source>
</reference>
<dbReference type="RefSeq" id="XP_052133648.1">
    <property type="nucleotide sequence ID" value="XM_052277688.1"/>
</dbReference>
<organism evidence="3 4">
    <name type="scientific">Frankliniella occidentalis</name>
    <name type="common">Western flower thrips</name>
    <name type="synonym">Euthrips occidentalis</name>
    <dbReference type="NCBI Taxonomy" id="133901"/>
    <lineage>
        <taxon>Eukaryota</taxon>
        <taxon>Metazoa</taxon>
        <taxon>Ecdysozoa</taxon>
        <taxon>Arthropoda</taxon>
        <taxon>Hexapoda</taxon>
        <taxon>Insecta</taxon>
        <taxon>Pterygota</taxon>
        <taxon>Neoptera</taxon>
        <taxon>Paraneoptera</taxon>
        <taxon>Thysanoptera</taxon>
        <taxon>Terebrantia</taxon>
        <taxon>Thripoidea</taxon>
        <taxon>Thripidae</taxon>
        <taxon>Frankliniella</taxon>
    </lineage>
</organism>
<accession>A0A9C6XWJ2</accession>
<dbReference type="GeneID" id="127752383"/>
<gene>
    <name evidence="4" type="primary">LOC127752383</name>
</gene>
<evidence type="ECO:0000313" key="4">
    <source>
        <dbReference type="RefSeq" id="XP_052133648.1"/>
    </source>
</evidence>
<dbReference type="Proteomes" id="UP000504606">
    <property type="component" value="Unplaced"/>
</dbReference>
<protein>
    <submittedName>
        <fullName evidence="4">Uncharacterized protein LOC127752383</fullName>
    </submittedName>
</protein>
<name>A0A9C6XWJ2_FRAOC</name>
<evidence type="ECO:0000256" key="1">
    <source>
        <dbReference type="ARBA" id="ARBA00022729"/>
    </source>
</evidence>
<feature type="chain" id="PRO_5039612478" evidence="2">
    <location>
        <begin position="31"/>
        <end position="201"/>
    </location>
</feature>
<dbReference type="OrthoDB" id="8194093at2759"/>
<dbReference type="InterPro" id="IPR036846">
    <property type="entry name" value="GM2-AP_sf"/>
</dbReference>
<feature type="signal peptide" evidence="2">
    <location>
        <begin position="1"/>
        <end position="30"/>
    </location>
</feature>
<keyword evidence="3" id="KW-1185">Reference proteome</keyword>
<dbReference type="AlphaFoldDB" id="A0A9C6XWJ2"/>
<dbReference type="KEGG" id="foc:127752383"/>